<protein>
    <submittedName>
        <fullName evidence="1">Uncharacterized protein</fullName>
    </submittedName>
</protein>
<dbReference type="RefSeq" id="WP_146999913.1">
    <property type="nucleotide sequence ID" value="NZ_AZDV01000005.1"/>
</dbReference>
<dbReference type="PATRIC" id="fig|1423715.3.peg.2468"/>
<accession>A0A0R1LJ28</accession>
<dbReference type="AlphaFoldDB" id="A0A0R1LJ28"/>
<evidence type="ECO:0000313" key="1">
    <source>
        <dbReference type="EMBL" id="KRK95931.1"/>
    </source>
</evidence>
<name>A0A0R1LJ28_9LACO</name>
<gene>
    <name evidence="1" type="ORF">FD25_GL002391</name>
</gene>
<keyword evidence="2" id="KW-1185">Reference proteome</keyword>
<reference evidence="1 2" key="1">
    <citation type="journal article" date="2015" name="Genome Announc.">
        <title>Expanding the biotechnology potential of lactobacilli through comparative genomics of 213 strains and associated genera.</title>
        <authorList>
            <person name="Sun Z."/>
            <person name="Harris H.M."/>
            <person name="McCann A."/>
            <person name="Guo C."/>
            <person name="Argimon S."/>
            <person name="Zhang W."/>
            <person name="Yang X."/>
            <person name="Jeffery I.B."/>
            <person name="Cooney J.C."/>
            <person name="Kagawa T.F."/>
            <person name="Liu W."/>
            <person name="Song Y."/>
            <person name="Salvetti E."/>
            <person name="Wrobel A."/>
            <person name="Rasinkangas P."/>
            <person name="Parkhill J."/>
            <person name="Rea M.C."/>
            <person name="O'Sullivan O."/>
            <person name="Ritari J."/>
            <person name="Douillard F.P."/>
            <person name="Paul Ross R."/>
            <person name="Yang R."/>
            <person name="Briner A.E."/>
            <person name="Felis G.E."/>
            <person name="de Vos W.M."/>
            <person name="Barrangou R."/>
            <person name="Klaenhammer T.R."/>
            <person name="Caufield P.W."/>
            <person name="Cui Y."/>
            <person name="Zhang H."/>
            <person name="O'Toole P.W."/>
        </authorList>
    </citation>
    <scope>NUCLEOTIDE SEQUENCE [LARGE SCALE GENOMIC DNA]</scope>
    <source>
        <strain evidence="1 2">DSM 19394</strain>
    </source>
</reference>
<dbReference type="EMBL" id="AZDV01000005">
    <property type="protein sequence ID" value="KRK95931.1"/>
    <property type="molecule type" value="Genomic_DNA"/>
</dbReference>
<comment type="caution">
    <text evidence="1">The sequence shown here is derived from an EMBL/GenBank/DDBJ whole genome shotgun (WGS) entry which is preliminary data.</text>
</comment>
<dbReference type="Proteomes" id="UP000051955">
    <property type="component" value="Unassembled WGS sequence"/>
</dbReference>
<sequence>MKKEGKGMLKKRELYVYQVVVAAMGPQDRFLAVHRTRKSESLYVCLVNQQGKFVTFRISSHAAKSGFLSIPTFAMTHRERLEAQLRLYLPKASWTPLTYADYFVLSVMIFSHRHHVYFQIDDLYGIFTEEKEGMLFYQVRDPYKHKRIVVNGVEETTNRVMRKLFAFGLIASLERSGETPSLYVSEIGMQLLDYYASTYVEQFTQDYQKLDWSNVRVSQEADLASVKDPEN</sequence>
<dbReference type="STRING" id="1423715.FD25_GL002391"/>
<proteinExistence type="predicted"/>
<evidence type="ECO:0000313" key="2">
    <source>
        <dbReference type="Proteomes" id="UP000051955"/>
    </source>
</evidence>
<organism evidence="1 2">
    <name type="scientific">Levilactobacillus acidifarinae DSM 19394 = JCM 15949</name>
    <dbReference type="NCBI Taxonomy" id="1423715"/>
    <lineage>
        <taxon>Bacteria</taxon>
        <taxon>Bacillati</taxon>
        <taxon>Bacillota</taxon>
        <taxon>Bacilli</taxon>
        <taxon>Lactobacillales</taxon>
        <taxon>Lactobacillaceae</taxon>
        <taxon>Levilactobacillus</taxon>
    </lineage>
</organism>